<keyword evidence="2" id="KW-1185">Reference proteome</keyword>
<accession>A0A498PSB3</accession>
<evidence type="ECO:0000313" key="1">
    <source>
        <dbReference type="EMBL" id="VBA35718.1"/>
    </source>
</evidence>
<protein>
    <submittedName>
        <fullName evidence="1">Uncharacterized protein</fullName>
    </submittedName>
</protein>
<dbReference type="EMBL" id="UPHQ01000036">
    <property type="protein sequence ID" value="VBA35718.1"/>
    <property type="molecule type" value="Genomic_DNA"/>
</dbReference>
<dbReference type="Proteomes" id="UP000267289">
    <property type="component" value="Unassembled WGS sequence"/>
</dbReference>
<evidence type="ECO:0000313" key="2">
    <source>
        <dbReference type="Proteomes" id="UP000267289"/>
    </source>
</evidence>
<dbReference type="AlphaFoldDB" id="A0A498PSB3"/>
<organism evidence="1 2">
    <name type="scientific">Mycobacterium innocens</name>
    <dbReference type="NCBI Taxonomy" id="2341083"/>
    <lineage>
        <taxon>Bacteria</taxon>
        <taxon>Bacillati</taxon>
        <taxon>Actinomycetota</taxon>
        <taxon>Actinomycetes</taxon>
        <taxon>Mycobacteriales</taxon>
        <taxon>Mycobacteriaceae</taxon>
        <taxon>Mycobacterium</taxon>
    </lineage>
</organism>
<reference evidence="1 2" key="1">
    <citation type="submission" date="2018-09" db="EMBL/GenBank/DDBJ databases">
        <authorList>
            <person name="Tagini F."/>
        </authorList>
    </citation>
    <scope>NUCLEOTIDE SEQUENCE [LARGE SCALE GENOMIC DNA]</scope>
    <source>
        <strain evidence="1 2">MK13</strain>
    </source>
</reference>
<name>A0A498PSB3_9MYCO</name>
<sequence length="33" mass="3818">MFGAGHLLELKNLKAIAEYRHRNGLPVVPVWMR</sequence>
<proteinExistence type="predicted"/>
<gene>
    <name evidence="1" type="ORF">LAUMK13_00852</name>
</gene>